<comment type="subcellular location">
    <subcellularLocation>
        <location evidence="1">Cell inner membrane</location>
        <topology evidence="1">Single-pass membrane protein</topology>
    </subcellularLocation>
</comment>
<keyword evidence="8 10" id="KW-1133">Transmembrane helix</keyword>
<dbReference type="PRINTS" id="PR00813">
    <property type="entry name" value="BCTERIALGSPG"/>
</dbReference>
<dbReference type="SUPFAM" id="SSF54523">
    <property type="entry name" value="Pili subunits"/>
    <property type="match status" value="1"/>
</dbReference>
<evidence type="ECO:0000256" key="3">
    <source>
        <dbReference type="ARBA" id="ARBA00020042"/>
    </source>
</evidence>
<dbReference type="PANTHER" id="PTHR30093">
    <property type="entry name" value="GENERAL SECRETION PATHWAY PROTEIN G"/>
    <property type="match status" value="1"/>
</dbReference>
<dbReference type="OrthoDB" id="9795612at2"/>
<evidence type="ECO:0000259" key="11">
    <source>
        <dbReference type="Pfam" id="PF08334"/>
    </source>
</evidence>
<evidence type="ECO:0000256" key="9">
    <source>
        <dbReference type="ARBA" id="ARBA00023136"/>
    </source>
</evidence>
<dbReference type="GO" id="GO:0005886">
    <property type="term" value="C:plasma membrane"/>
    <property type="evidence" value="ECO:0007669"/>
    <property type="project" value="UniProtKB-SubCell"/>
</dbReference>
<dbReference type="InterPro" id="IPR012902">
    <property type="entry name" value="N_methyl_site"/>
</dbReference>
<feature type="domain" description="Type II secretion system protein GspG C-terminal" evidence="11">
    <location>
        <begin position="34"/>
        <end position="130"/>
    </location>
</feature>
<evidence type="ECO:0000256" key="7">
    <source>
        <dbReference type="ARBA" id="ARBA00022692"/>
    </source>
</evidence>
<accession>A0A135ZYW2</accession>
<evidence type="ECO:0000313" key="13">
    <source>
        <dbReference type="Proteomes" id="UP000070299"/>
    </source>
</evidence>
<feature type="transmembrane region" description="Helical" evidence="10">
    <location>
        <begin position="12"/>
        <end position="35"/>
    </location>
</feature>
<dbReference type="Pfam" id="PF07963">
    <property type="entry name" value="N_methyl"/>
    <property type="match status" value="1"/>
</dbReference>
<evidence type="ECO:0000256" key="1">
    <source>
        <dbReference type="ARBA" id="ARBA00004377"/>
    </source>
</evidence>
<dbReference type="GO" id="GO:0015628">
    <property type="term" value="P:protein secretion by the type II secretion system"/>
    <property type="evidence" value="ECO:0007669"/>
    <property type="project" value="InterPro"/>
</dbReference>
<evidence type="ECO:0000256" key="6">
    <source>
        <dbReference type="ARBA" id="ARBA00022519"/>
    </source>
</evidence>
<dbReference type="Pfam" id="PF08334">
    <property type="entry name" value="T2SSG"/>
    <property type="match status" value="1"/>
</dbReference>
<dbReference type="RefSeq" id="WP_068378173.1">
    <property type="nucleotide sequence ID" value="NZ_LSNE01000007.1"/>
</dbReference>
<dbReference type="Gene3D" id="3.30.700.10">
    <property type="entry name" value="Glycoprotein, Type 4 Pilin"/>
    <property type="match status" value="1"/>
</dbReference>
<dbReference type="AlphaFoldDB" id="A0A135ZYW2"/>
<dbReference type="NCBIfam" id="TIGR02532">
    <property type="entry name" value="IV_pilin_GFxxxE"/>
    <property type="match status" value="1"/>
</dbReference>
<keyword evidence="7 10" id="KW-0812">Transmembrane</keyword>
<keyword evidence="9 10" id="KW-0472">Membrane</keyword>
<keyword evidence="13" id="KW-1185">Reference proteome</keyword>
<dbReference type="EMBL" id="LSNE01000007">
    <property type="protein sequence ID" value="KXI28147.1"/>
    <property type="molecule type" value="Genomic_DNA"/>
</dbReference>
<proteinExistence type="inferred from homology"/>
<organism evidence="12 13">
    <name type="scientific">Paraglaciecola hydrolytica</name>
    <dbReference type="NCBI Taxonomy" id="1799789"/>
    <lineage>
        <taxon>Bacteria</taxon>
        <taxon>Pseudomonadati</taxon>
        <taxon>Pseudomonadota</taxon>
        <taxon>Gammaproteobacteria</taxon>
        <taxon>Alteromonadales</taxon>
        <taxon>Alteromonadaceae</taxon>
        <taxon>Paraglaciecola</taxon>
    </lineage>
</organism>
<evidence type="ECO:0000256" key="2">
    <source>
        <dbReference type="ARBA" id="ARBA00009984"/>
    </source>
</evidence>
<name>A0A135ZYW2_9ALTE</name>
<dbReference type="NCBIfam" id="TIGR01710">
    <property type="entry name" value="typeII_sec_gspG"/>
    <property type="match status" value="1"/>
</dbReference>
<gene>
    <name evidence="12" type="ORF">AX660_17330</name>
</gene>
<evidence type="ECO:0000256" key="8">
    <source>
        <dbReference type="ARBA" id="ARBA00022989"/>
    </source>
</evidence>
<dbReference type="InterPro" id="IPR013545">
    <property type="entry name" value="T2SS_protein-GspG_C"/>
</dbReference>
<comment type="similarity">
    <text evidence="2">Belongs to the GSP G family.</text>
</comment>
<evidence type="ECO:0000256" key="10">
    <source>
        <dbReference type="SAM" id="Phobius"/>
    </source>
</evidence>
<sequence>MKLKKLNMKGFTLIELLIVMVILGLLASLVAPTMFSKVGTSKQKTAKAQMQMLATAIDAYRLDTGDYPKTLEDLRVSTGDFWDGPYMPKEIPKDPWGNQYILLKSDNGINLISYGKDGQPGGEDENQDVEY</sequence>
<dbReference type="STRING" id="1799789.AX660_17330"/>
<keyword evidence="6" id="KW-0997">Cell inner membrane</keyword>
<evidence type="ECO:0000256" key="4">
    <source>
        <dbReference type="ARBA" id="ARBA00022475"/>
    </source>
</evidence>
<keyword evidence="5" id="KW-0488">Methylation</keyword>
<reference evidence="13" key="1">
    <citation type="submission" date="2016-02" db="EMBL/GenBank/DDBJ databases">
        <authorList>
            <person name="Schultz-Johansen M."/>
            <person name="Glaring M.A."/>
            <person name="Bech P.K."/>
            <person name="Stougaard P."/>
        </authorList>
    </citation>
    <scope>NUCLEOTIDE SEQUENCE [LARGE SCALE GENOMIC DNA]</scope>
    <source>
        <strain evidence="13">S66</strain>
    </source>
</reference>
<comment type="caution">
    <text evidence="12">The sequence shown here is derived from an EMBL/GenBank/DDBJ whole genome shotgun (WGS) entry which is preliminary data.</text>
</comment>
<protein>
    <recommendedName>
        <fullName evidence="3">Type II secretion system core protein G</fullName>
    </recommendedName>
</protein>
<dbReference type="InterPro" id="IPR045584">
    <property type="entry name" value="Pilin-like"/>
</dbReference>
<keyword evidence="4" id="KW-1003">Cell membrane</keyword>
<dbReference type="InterPro" id="IPR000983">
    <property type="entry name" value="Bac_GSPG_pilin"/>
</dbReference>
<evidence type="ECO:0000313" key="12">
    <source>
        <dbReference type="EMBL" id="KXI28147.1"/>
    </source>
</evidence>
<dbReference type="InterPro" id="IPR010054">
    <property type="entry name" value="Type2_sec_GspG"/>
</dbReference>
<dbReference type="Proteomes" id="UP000070299">
    <property type="component" value="Unassembled WGS sequence"/>
</dbReference>
<evidence type="ECO:0000256" key="5">
    <source>
        <dbReference type="ARBA" id="ARBA00022481"/>
    </source>
</evidence>
<dbReference type="PANTHER" id="PTHR30093:SF44">
    <property type="entry name" value="TYPE II SECRETION SYSTEM CORE PROTEIN G"/>
    <property type="match status" value="1"/>
</dbReference>
<dbReference type="GO" id="GO:0015627">
    <property type="term" value="C:type II protein secretion system complex"/>
    <property type="evidence" value="ECO:0007669"/>
    <property type="project" value="InterPro"/>
</dbReference>
<dbReference type="PROSITE" id="PS00409">
    <property type="entry name" value="PROKAR_NTER_METHYL"/>
    <property type="match status" value="1"/>
</dbReference>